<dbReference type="RefSeq" id="WP_209699292.1">
    <property type="nucleotide sequence ID" value="NZ_BAAAVU010000004.1"/>
</dbReference>
<dbReference type="Proteomes" id="UP000755585">
    <property type="component" value="Unassembled WGS sequence"/>
</dbReference>
<gene>
    <name evidence="1" type="ORF">JOF29_007954</name>
</gene>
<comment type="caution">
    <text evidence="1">The sequence shown here is derived from an EMBL/GenBank/DDBJ whole genome shotgun (WGS) entry which is preliminary data.</text>
</comment>
<evidence type="ECO:0000313" key="2">
    <source>
        <dbReference type="Proteomes" id="UP000755585"/>
    </source>
</evidence>
<dbReference type="EMBL" id="JAGINT010000002">
    <property type="protein sequence ID" value="MBP2356844.1"/>
    <property type="molecule type" value="Genomic_DNA"/>
</dbReference>
<proteinExistence type="predicted"/>
<sequence length="45" mass="5026">MAQEYVALEFAGEFDYDAATDGEEAAYLRGFFEGQVDAVEMIVKQ</sequence>
<protein>
    <submittedName>
        <fullName evidence="1">Uncharacterized protein</fullName>
    </submittedName>
</protein>
<keyword evidence="2" id="KW-1185">Reference proteome</keyword>
<reference evidence="1 2" key="1">
    <citation type="submission" date="2021-03" db="EMBL/GenBank/DDBJ databases">
        <title>Sequencing the genomes of 1000 actinobacteria strains.</title>
        <authorList>
            <person name="Klenk H.-P."/>
        </authorList>
    </citation>
    <scope>NUCLEOTIDE SEQUENCE [LARGE SCALE GENOMIC DNA]</scope>
    <source>
        <strain evidence="1 2">DSM 18824</strain>
    </source>
</reference>
<evidence type="ECO:0000313" key="1">
    <source>
        <dbReference type="EMBL" id="MBP2356844.1"/>
    </source>
</evidence>
<accession>A0ABS4UZ82</accession>
<organism evidence="1 2">
    <name type="scientific">Kribbella aluminosa</name>
    <dbReference type="NCBI Taxonomy" id="416017"/>
    <lineage>
        <taxon>Bacteria</taxon>
        <taxon>Bacillati</taxon>
        <taxon>Actinomycetota</taxon>
        <taxon>Actinomycetes</taxon>
        <taxon>Propionibacteriales</taxon>
        <taxon>Kribbellaceae</taxon>
        <taxon>Kribbella</taxon>
    </lineage>
</organism>
<name>A0ABS4UZ82_9ACTN</name>